<dbReference type="AlphaFoldDB" id="A0A166S967"/>
<evidence type="ECO:0008006" key="3">
    <source>
        <dbReference type="Google" id="ProtNLM"/>
    </source>
</evidence>
<reference evidence="1 2" key="1">
    <citation type="journal article" date="2016" name="Mol. Biol. Evol.">
        <title>Comparative Genomics of Early-Diverging Mushroom-Forming Fungi Provides Insights into the Origins of Lignocellulose Decay Capabilities.</title>
        <authorList>
            <person name="Nagy L.G."/>
            <person name="Riley R."/>
            <person name="Tritt A."/>
            <person name="Adam C."/>
            <person name="Daum C."/>
            <person name="Floudas D."/>
            <person name="Sun H."/>
            <person name="Yadav J.S."/>
            <person name="Pangilinan J."/>
            <person name="Larsson K.H."/>
            <person name="Matsuura K."/>
            <person name="Barry K."/>
            <person name="Labutti K."/>
            <person name="Kuo R."/>
            <person name="Ohm R.A."/>
            <person name="Bhattacharya S.S."/>
            <person name="Shirouzu T."/>
            <person name="Yoshinaga Y."/>
            <person name="Martin F.M."/>
            <person name="Grigoriev I.V."/>
            <person name="Hibbett D.S."/>
        </authorList>
    </citation>
    <scope>NUCLEOTIDE SEQUENCE [LARGE SCALE GENOMIC DNA]</scope>
    <source>
        <strain evidence="1 2">CBS 109695</strain>
    </source>
</reference>
<keyword evidence="2" id="KW-1185">Reference proteome</keyword>
<dbReference type="EMBL" id="KV417500">
    <property type="protein sequence ID" value="KZP29169.1"/>
    <property type="molecule type" value="Genomic_DNA"/>
</dbReference>
<dbReference type="Proteomes" id="UP000076532">
    <property type="component" value="Unassembled WGS sequence"/>
</dbReference>
<evidence type="ECO:0000313" key="2">
    <source>
        <dbReference type="Proteomes" id="UP000076532"/>
    </source>
</evidence>
<dbReference type="Gene3D" id="3.80.10.10">
    <property type="entry name" value="Ribonuclease Inhibitor"/>
    <property type="match status" value="1"/>
</dbReference>
<gene>
    <name evidence="1" type="ORF">FIBSPDRAFT_992143</name>
</gene>
<protein>
    <recommendedName>
        <fullName evidence="3">F-box domain-containing protein</fullName>
    </recommendedName>
</protein>
<evidence type="ECO:0000313" key="1">
    <source>
        <dbReference type="EMBL" id="KZP29169.1"/>
    </source>
</evidence>
<name>A0A166S967_9AGAM</name>
<organism evidence="1 2">
    <name type="scientific">Athelia psychrophila</name>
    <dbReference type="NCBI Taxonomy" id="1759441"/>
    <lineage>
        <taxon>Eukaryota</taxon>
        <taxon>Fungi</taxon>
        <taxon>Dikarya</taxon>
        <taxon>Basidiomycota</taxon>
        <taxon>Agaricomycotina</taxon>
        <taxon>Agaricomycetes</taxon>
        <taxon>Agaricomycetidae</taxon>
        <taxon>Atheliales</taxon>
        <taxon>Atheliaceae</taxon>
        <taxon>Athelia</taxon>
    </lineage>
</organism>
<dbReference type="InterPro" id="IPR032675">
    <property type="entry name" value="LRR_dom_sf"/>
</dbReference>
<accession>A0A166S967</accession>
<dbReference type="SUPFAM" id="SSF52047">
    <property type="entry name" value="RNI-like"/>
    <property type="match status" value="1"/>
</dbReference>
<proteinExistence type="predicted"/>
<sequence>MANPEVPFGKLVSHVSHRWRSIALATPNLWTRIRYKELLYPAKTSTVEMVTTYLSRSQSAPLDIYVEARNMPLPSVMNQSISNHIGHFRRLELRIPYAVDDGKNLRQLFETAFQQAVPLLRSFRWVCVISQFPGPMFSCGAPNLTIVDLFGIPFDCIRDSCLPAFTSVTHLRLAGSELFNQHTIVDYRAFREVLMGFPALVHLELALFAMAPLEQISHIVLPTLQFLHVVGSSWSLNGIITNFRSVSLTSLSMSGWDYDFEGAILDPSNLVLSPFPSLRHLILQHGVSYAIREFTSLAKTFPNIDRLTCGVGPDHLAPTRGYGPTPEPQEDVEDIFNALIKAADDGAPWSALNTIAVSALSKPVNASVLCALVRRLRNARCPLRTLLIPTASVSREDMAELRKVIDVEDFQDGLPMLIKDMF</sequence>
<dbReference type="OrthoDB" id="3365698at2759"/>